<reference evidence="1 2" key="1">
    <citation type="submission" date="2018-05" db="EMBL/GenBank/DDBJ databases">
        <title>Genome sequencing and assembly of the regulated plant pathogen Lachnellula willkommii and related sister species for the development of diagnostic species identification markers.</title>
        <authorList>
            <person name="Giroux E."/>
            <person name="Bilodeau G."/>
        </authorList>
    </citation>
    <scope>NUCLEOTIDE SEQUENCE [LARGE SCALE GENOMIC DNA]</scope>
    <source>
        <strain evidence="1 2">CBS 172.35</strain>
    </source>
</reference>
<organism evidence="1 2">
    <name type="scientific">Lachnellula willkommii</name>
    <dbReference type="NCBI Taxonomy" id="215461"/>
    <lineage>
        <taxon>Eukaryota</taxon>
        <taxon>Fungi</taxon>
        <taxon>Dikarya</taxon>
        <taxon>Ascomycota</taxon>
        <taxon>Pezizomycotina</taxon>
        <taxon>Leotiomycetes</taxon>
        <taxon>Helotiales</taxon>
        <taxon>Lachnaceae</taxon>
        <taxon>Lachnellula</taxon>
    </lineage>
</organism>
<name>A0A559MAR0_9HELO</name>
<dbReference type="Proteomes" id="UP000315522">
    <property type="component" value="Unassembled WGS sequence"/>
</dbReference>
<evidence type="ECO:0000313" key="2">
    <source>
        <dbReference type="Proteomes" id="UP000315522"/>
    </source>
</evidence>
<comment type="caution">
    <text evidence="1">The sequence shown here is derived from an EMBL/GenBank/DDBJ whole genome shotgun (WGS) entry which is preliminary data.</text>
</comment>
<dbReference type="EMBL" id="QGML01001005">
    <property type="protein sequence ID" value="TVY90038.1"/>
    <property type="molecule type" value="Genomic_DNA"/>
</dbReference>
<protein>
    <submittedName>
        <fullName evidence="1">Putative oxidoreductase</fullName>
    </submittedName>
</protein>
<keyword evidence="2" id="KW-1185">Reference proteome</keyword>
<sequence length="234" mass="26584">MANTDVGAMQHAETDTTVTVFKGAVTGRLVNHPDRSFALEITMDLIKGAEFFDKKPPVHFHVQEEYIECIQGRMGLELNGKEKVLSPEIGRVSIKPYVNHVSYPLSLPRQQDGNTVVKFLLSGERTDSVFELNPVFFENWYRYQDKVVVQGEAISLIQLLSTFDAGGTYVVLPGWIPFSQTVSRVMGVVVGRWIGGMLGYQPFYRHLTTDWELACRKMETSIFQRRFADRSKTQ</sequence>
<proteinExistence type="predicted"/>
<gene>
    <name evidence="1" type="primary">yanE</name>
    <name evidence="1" type="ORF">LAWI1_G005743</name>
</gene>
<dbReference type="AlphaFoldDB" id="A0A559MAR0"/>
<evidence type="ECO:0000313" key="1">
    <source>
        <dbReference type="EMBL" id="TVY90038.1"/>
    </source>
</evidence>
<accession>A0A559MAR0</accession>